<name>A0A438EDC6_VITVI</name>
<evidence type="ECO:0000313" key="3">
    <source>
        <dbReference type="Proteomes" id="UP000288805"/>
    </source>
</evidence>
<accession>A0A438EDC6</accession>
<reference evidence="2 3" key="1">
    <citation type="journal article" date="2018" name="PLoS Genet.">
        <title>Population sequencing reveals clonal diversity and ancestral inbreeding in the grapevine cultivar Chardonnay.</title>
        <authorList>
            <person name="Roach M.J."/>
            <person name="Johnson D.L."/>
            <person name="Bohlmann J."/>
            <person name="van Vuuren H.J."/>
            <person name="Jones S.J."/>
            <person name="Pretorius I.S."/>
            <person name="Schmidt S.A."/>
            <person name="Borneman A.R."/>
        </authorList>
    </citation>
    <scope>NUCLEOTIDE SEQUENCE [LARGE SCALE GENOMIC DNA]</scope>
    <source>
        <strain evidence="3">cv. Chardonnay</strain>
        <tissue evidence="2">Leaf</tissue>
    </source>
</reference>
<dbReference type="AlphaFoldDB" id="A0A438EDC6"/>
<dbReference type="Proteomes" id="UP000288805">
    <property type="component" value="Unassembled WGS sequence"/>
</dbReference>
<evidence type="ECO:0000256" key="1">
    <source>
        <dbReference type="SAM" id="MobiDB-lite"/>
    </source>
</evidence>
<sequence length="259" mass="27586">MEAHALVRKWKSGVEQGSRCCHGQLTGWKGKWTGRVRVLTVGRIQFGSMIRPSVGGAEDGPSLFGLTENTLGLRRVGGPSPQILSEGATSKGAGVGGVGPVDGSKGSKGKRRPDRCSINKGPMGILAQLGPYGEANFELEFLSTWEKEAERVQQVDFHYLLTDSALVEEVSRYGSLSNLGGLRDSGTPSHSFLFSLGRTPEGEFFDHSEVLREACQNGIVSNCQDAAGPSENGNDRWELVEFNALSQCKGFGGGGVILG</sequence>
<organism evidence="2 3">
    <name type="scientific">Vitis vinifera</name>
    <name type="common">Grape</name>
    <dbReference type="NCBI Taxonomy" id="29760"/>
    <lineage>
        <taxon>Eukaryota</taxon>
        <taxon>Viridiplantae</taxon>
        <taxon>Streptophyta</taxon>
        <taxon>Embryophyta</taxon>
        <taxon>Tracheophyta</taxon>
        <taxon>Spermatophyta</taxon>
        <taxon>Magnoliopsida</taxon>
        <taxon>eudicotyledons</taxon>
        <taxon>Gunneridae</taxon>
        <taxon>Pentapetalae</taxon>
        <taxon>rosids</taxon>
        <taxon>Vitales</taxon>
        <taxon>Vitaceae</taxon>
        <taxon>Viteae</taxon>
        <taxon>Vitis</taxon>
    </lineage>
</organism>
<proteinExistence type="predicted"/>
<dbReference type="EMBL" id="QGNW01001311">
    <property type="protein sequence ID" value="RVW45831.1"/>
    <property type="molecule type" value="Genomic_DNA"/>
</dbReference>
<protein>
    <submittedName>
        <fullName evidence="2">Uncharacterized protein</fullName>
    </submittedName>
</protein>
<feature type="region of interest" description="Disordered" evidence="1">
    <location>
        <begin position="85"/>
        <end position="116"/>
    </location>
</feature>
<evidence type="ECO:0000313" key="2">
    <source>
        <dbReference type="EMBL" id="RVW45831.1"/>
    </source>
</evidence>
<comment type="caution">
    <text evidence="2">The sequence shown here is derived from an EMBL/GenBank/DDBJ whole genome shotgun (WGS) entry which is preliminary data.</text>
</comment>
<gene>
    <name evidence="2" type="ORF">CK203_086254</name>
</gene>